<feature type="signal peptide" evidence="1">
    <location>
        <begin position="1"/>
        <end position="22"/>
    </location>
</feature>
<reference evidence="3" key="1">
    <citation type="submission" date="2016-06" db="EMBL/GenBank/DDBJ databases">
        <authorList>
            <person name="Radolfova-Krizova L."/>
            <person name="Nemec A."/>
        </authorList>
    </citation>
    <scope>NUCLEOTIDE SEQUENCE [LARGE SCALE GENOMIC DNA]</scope>
    <source>
        <strain evidence="3">ANC 4275</strain>
    </source>
</reference>
<proteinExistence type="predicted"/>
<organism evidence="2 3">
    <name type="scientific">Acinetobacter gandensis</name>
    <dbReference type="NCBI Taxonomy" id="1443941"/>
    <lineage>
        <taxon>Bacteria</taxon>
        <taxon>Pseudomonadati</taxon>
        <taxon>Pseudomonadota</taxon>
        <taxon>Gammaproteobacteria</taxon>
        <taxon>Moraxellales</taxon>
        <taxon>Moraxellaceae</taxon>
        <taxon>Acinetobacter</taxon>
    </lineage>
</organism>
<dbReference type="EMBL" id="LZDS01000023">
    <property type="protein sequence ID" value="OBX28811.1"/>
    <property type="molecule type" value="Genomic_DNA"/>
</dbReference>
<feature type="chain" id="PRO_5008360724" evidence="1">
    <location>
        <begin position="23"/>
        <end position="129"/>
    </location>
</feature>
<name>A0A1A7RA63_9GAMM</name>
<keyword evidence="3" id="KW-1185">Reference proteome</keyword>
<dbReference type="OrthoDB" id="6712574at2"/>
<dbReference type="Proteomes" id="UP000185753">
    <property type="component" value="Unassembled WGS sequence"/>
</dbReference>
<dbReference type="RefSeq" id="WP_067763990.1">
    <property type="nucleotide sequence ID" value="NZ_LZDS01000023.1"/>
</dbReference>
<dbReference type="PROSITE" id="PS51257">
    <property type="entry name" value="PROKAR_LIPOPROTEIN"/>
    <property type="match status" value="1"/>
</dbReference>
<accession>A0A1A7RA63</accession>
<sequence length="129" mass="13886">MKLKAFILTGLAGLTLSACTSAPTIPQLETGVLQEVQNIDVYPDTTDNKAKLTKFVDKCVIEFTGNLEEAKSVEQWSFKGLTLISGGTATFAKDGTSSAHNFDLNAADVQKNFLALRGHFAKDALTQCE</sequence>
<evidence type="ECO:0000313" key="3">
    <source>
        <dbReference type="Proteomes" id="UP000185753"/>
    </source>
</evidence>
<keyword evidence="1" id="KW-0732">Signal</keyword>
<evidence type="ECO:0000313" key="2">
    <source>
        <dbReference type="EMBL" id="OBX28811.1"/>
    </source>
</evidence>
<comment type="caution">
    <text evidence="2">The sequence shown here is derived from an EMBL/GenBank/DDBJ whole genome shotgun (WGS) entry which is preliminary data.</text>
</comment>
<dbReference type="AlphaFoldDB" id="A0A1A7RA63"/>
<gene>
    <name evidence="2" type="ORF">A9J31_04150</name>
</gene>
<protein>
    <submittedName>
        <fullName evidence="2">Uncharacterized protein</fullName>
    </submittedName>
</protein>
<evidence type="ECO:0000256" key="1">
    <source>
        <dbReference type="SAM" id="SignalP"/>
    </source>
</evidence>
<dbReference type="STRING" id="1443941.A9J31_04150"/>